<evidence type="ECO:0000313" key="3">
    <source>
        <dbReference type="EMBL" id="KAH0557782.1"/>
    </source>
</evidence>
<gene>
    <name evidence="3" type="ORF">KQX54_011686</name>
</gene>
<dbReference type="GO" id="GO:0005634">
    <property type="term" value="C:nucleus"/>
    <property type="evidence" value="ECO:0007669"/>
    <property type="project" value="TreeGrafter"/>
</dbReference>
<keyword evidence="1" id="KW-0143">Chaperone</keyword>
<dbReference type="PANTHER" id="PTHR12828">
    <property type="entry name" value="PROTEASOME MATURATION PROTEIN UMP1"/>
    <property type="match status" value="1"/>
</dbReference>
<dbReference type="AlphaFoldDB" id="A0AAV7IVV0"/>
<comment type="caution">
    <text evidence="3">The sequence shown here is derived from an EMBL/GenBank/DDBJ whole genome shotgun (WGS) entry which is preliminary data.</text>
</comment>
<dbReference type="GO" id="GO:0005737">
    <property type="term" value="C:cytoplasm"/>
    <property type="evidence" value="ECO:0007669"/>
    <property type="project" value="TreeGrafter"/>
</dbReference>
<protein>
    <recommendedName>
        <fullName evidence="5">Proteasome maturation protein</fullName>
    </recommendedName>
</protein>
<keyword evidence="4" id="KW-1185">Reference proteome</keyword>
<reference evidence="3 4" key="1">
    <citation type="journal article" date="2021" name="J. Hered.">
        <title>A chromosome-level genome assembly of the parasitoid wasp, Cotesia glomerata (Hymenoptera: Braconidae).</title>
        <authorList>
            <person name="Pinto B.J."/>
            <person name="Weis J.J."/>
            <person name="Gamble T."/>
            <person name="Ode P.J."/>
            <person name="Paul R."/>
            <person name="Zaspel J.M."/>
        </authorList>
    </citation>
    <scope>NUCLEOTIDE SEQUENCE [LARGE SCALE GENOMIC DNA]</scope>
    <source>
        <strain evidence="3">CgM1</strain>
    </source>
</reference>
<name>A0AAV7IVV0_COTGL</name>
<accession>A0AAV7IVV0</accession>
<evidence type="ECO:0000256" key="1">
    <source>
        <dbReference type="ARBA" id="ARBA00023186"/>
    </source>
</evidence>
<evidence type="ECO:0000313" key="4">
    <source>
        <dbReference type="Proteomes" id="UP000826195"/>
    </source>
</evidence>
<proteinExistence type="inferred from homology"/>
<dbReference type="GO" id="GO:0043248">
    <property type="term" value="P:proteasome assembly"/>
    <property type="evidence" value="ECO:0007669"/>
    <property type="project" value="InterPro"/>
</dbReference>
<dbReference type="Proteomes" id="UP000826195">
    <property type="component" value="Unassembled WGS sequence"/>
</dbReference>
<evidence type="ECO:0000256" key="2">
    <source>
        <dbReference type="ARBA" id="ARBA00043974"/>
    </source>
</evidence>
<organism evidence="3 4">
    <name type="scientific">Cotesia glomerata</name>
    <name type="common">Lepidopteran parasitic wasp</name>
    <name type="synonym">Apanteles glomeratus</name>
    <dbReference type="NCBI Taxonomy" id="32391"/>
    <lineage>
        <taxon>Eukaryota</taxon>
        <taxon>Metazoa</taxon>
        <taxon>Ecdysozoa</taxon>
        <taxon>Arthropoda</taxon>
        <taxon>Hexapoda</taxon>
        <taxon>Insecta</taxon>
        <taxon>Pterygota</taxon>
        <taxon>Neoptera</taxon>
        <taxon>Endopterygota</taxon>
        <taxon>Hymenoptera</taxon>
        <taxon>Apocrita</taxon>
        <taxon>Ichneumonoidea</taxon>
        <taxon>Braconidae</taxon>
        <taxon>Microgastrinae</taxon>
        <taxon>Cotesia</taxon>
    </lineage>
</organism>
<sequence length="138" mass="15734">MSFNLGSSHEQTESFDMPTGAYGAPDPMIHGLTNPRQNLGVSHPLETSERNFHQNRLQREMVLMRNIQGLHAPIRLAMELKAADQVGRHPFLPSSNVMRDVLLARDEEIGFEDILNPVEFREQMLQPHAVVEKKLRLL</sequence>
<evidence type="ECO:0008006" key="5">
    <source>
        <dbReference type="Google" id="ProtNLM"/>
    </source>
</evidence>
<dbReference type="Pfam" id="PF05348">
    <property type="entry name" value="UMP1"/>
    <property type="match status" value="1"/>
</dbReference>
<dbReference type="PANTHER" id="PTHR12828:SF3">
    <property type="entry name" value="PROTEASOME MATURATION PROTEIN"/>
    <property type="match status" value="1"/>
</dbReference>
<dbReference type="EMBL" id="JAHXZJ010000747">
    <property type="protein sequence ID" value="KAH0557782.1"/>
    <property type="molecule type" value="Genomic_DNA"/>
</dbReference>
<dbReference type="InterPro" id="IPR008012">
    <property type="entry name" value="Ump1"/>
</dbReference>
<comment type="similarity">
    <text evidence="2">Belongs to the POMP/UMP1 family.</text>
</comment>